<dbReference type="InterPro" id="IPR041489">
    <property type="entry name" value="PDZ_6"/>
</dbReference>
<feature type="signal peptide" evidence="7">
    <location>
        <begin position="1"/>
        <end position="26"/>
    </location>
</feature>
<keyword evidence="2 5" id="KW-0645">Protease</keyword>
<dbReference type="CDD" id="cd07560">
    <property type="entry name" value="Peptidase_S41_CPP"/>
    <property type="match status" value="1"/>
</dbReference>
<dbReference type="InterPro" id="IPR029045">
    <property type="entry name" value="ClpP/crotonase-like_dom_sf"/>
</dbReference>
<dbReference type="GO" id="GO:0008236">
    <property type="term" value="F:serine-type peptidase activity"/>
    <property type="evidence" value="ECO:0007669"/>
    <property type="project" value="UniProtKB-KW"/>
</dbReference>
<feature type="domain" description="PDZ" evidence="8">
    <location>
        <begin position="87"/>
        <end position="155"/>
    </location>
</feature>
<evidence type="ECO:0000256" key="7">
    <source>
        <dbReference type="SAM" id="SignalP"/>
    </source>
</evidence>
<organism evidence="9 10">
    <name type="scientific">Sutterella parvirubra YIT 11816</name>
    <dbReference type="NCBI Taxonomy" id="762967"/>
    <lineage>
        <taxon>Bacteria</taxon>
        <taxon>Pseudomonadati</taxon>
        <taxon>Pseudomonadota</taxon>
        <taxon>Betaproteobacteria</taxon>
        <taxon>Burkholderiales</taxon>
        <taxon>Sutterellaceae</taxon>
        <taxon>Sutterella</taxon>
    </lineage>
</organism>
<dbReference type="InterPro" id="IPR055210">
    <property type="entry name" value="CtpA/B_N"/>
</dbReference>
<dbReference type="Pfam" id="PF17820">
    <property type="entry name" value="PDZ_6"/>
    <property type="match status" value="1"/>
</dbReference>
<dbReference type="InterPro" id="IPR001478">
    <property type="entry name" value="PDZ"/>
</dbReference>
<dbReference type="GO" id="GO:0007165">
    <property type="term" value="P:signal transduction"/>
    <property type="evidence" value="ECO:0007669"/>
    <property type="project" value="TreeGrafter"/>
</dbReference>
<dbReference type="AlphaFoldDB" id="H3KHE2"/>
<dbReference type="PANTHER" id="PTHR32060">
    <property type="entry name" value="TAIL-SPECIFIC PROTEASE"/>
    <property type="match status" value="1"/>
</dbReference>
<sequence length="514" mass="55920">MHKLRATTLVLAGVFAGALASAGLQAWAEKPSNQLPLTEIRQFTTVFNAVKDFYVDDVADKDLFENAIEGMVSGLDPHSNYLDVEGFEDMNEATQGQFGGLGIEVTKDVSGVRVISPIDDTPAARAGVRAGDIITKIDAEATAEMTLNDAVKLMRGEPGTKIKLEVARKGEMKPLIFQLERATIKTQSVKMKKLADGFGYIRISQFQERTAEDLAKRIGELEKSGNLKGLVLDLRNDPGGLLQAAIGVSAAFLPANVDIVSTKGRAPNSDYVFKAVESDYRAGEAVKALSGLTPAAKTVPLVVLINSSSASASEIVAGALQDHKRAVLMGDRSFGKGSVQTILPMNLGDKTVGVKLTTARYFTPSGRSIQARGIEPDFYVDDTPVGNYPTFQVREADLSHHLANDQKDAKPDDTLPYDDADETESPDYHYFFGDDKDWQLQQAIRHLKGETVETSKLRGQPMKVAKKLIAERKKARDEKAKLEAEKKKAEKDAKSNDKSTEKSADKTEKKTEGK</sequence>
<dbReference type="GO" id="GO:0006508">
    <property type="term" value="P:proteolysis"/>
    <property type="evidence" value="ECO:0007669"/>
    <property type="project" value="UniProtKB-KW"/>
</dbReference>
<feature type="compositionally biased region" description="Basic and acidic residues" evidence="6">
    <location>
        <begin position="468"/>
        <end position="514"/>
    </location>
</feature>
<keyword evidence="10" id="KW-1185">Reference proteome</keyword>
<dbReference type="InterPro" id="IPR004447">
    <property type="entry name" value="Peptidase_S41A"/>
</dbReference>
<dbReference type="NCBIfam" id="TIGR00225">
    <property type="entry name" value="prc"/>
    <property type="match status" value="1"/>
</dbReference>
<dbReference type="HOGENOM" id="CLU_017295_1_1_4"/>
<dbReference type="GO" id="GO:0030288">
    <property type="term" value="C:outer membrane-bounded periplasmic space"/>
    <property type="evidence" value="ECO:0007669"/>
    <property type="project" value="TreeGrafter"/>
</dbReference>
<dbReference type="GO" id="GO:0004175">
    <property type="term" value="F:endopeptidase activity"/>
    <property type="evidence" value="ECO:0007669"/>
    <property type="project" value="TreeGrafter"/>
</dbReference>
<dbReference type="Gene3D" id="2.30.42.10">
    <property type="match status" value="1"/>
</dbReference>
<evidence type="ECO:0000313" key="10">
    <source>
        <dbReference type="Proteomes" id="UP000004956"/>
    </source>
</evidence>
<dbReference type="Gene3D" id="3.90.226.10">
    <property type="entry name" value="2-enoyl-CoA Hydratase, Chain A, domain 1"/>
    <property type="match status" value="1"/>
</dbReference>
<comment type="similarity">
    <text evidence="1 5">Belongs to the peptidase S41A family.</text>
</comment>
<feature type="chain" id="PRO_5003589014" evidence="7">
    <location>
        <begin position="27"/>
        <end position="514"/>
    </location>
</feature>
<comment type="caution">
    <text evidence="9">The sequence shown here is derived from an EMBL/GenBank/DDBJ whole genome shotgun (WGS) entry which is preliminary data.</text>
</comment>
<proteinExistence type="inferred from homology"/>
<dbReference type="Pfam" id="PF22694">
    <property type="entry name" value="CtpB_N-like"/>
    <property type="match status" value="1"/>
</dbReference>
<accession>H3KHE2</accession>
<feature type="region of interest" description="Disordered" evidence="6">
    <location>
        <begin position="401"/>
        <end position="421"/>
    </location>
</feature>
<feature type="region of interest" description="Disordered" evidence="6">
    <location>
        <begin position="456"/>
        <end position="514"/>
    </location>
</feature>
<dbReference type="MEROPS" id="S41.004"/>
<dbReference type="PATRIC" id="fig|762967.3.peg.1718"/>
<dbReference type="EMBL" id="AFBQ01000329">
    <property type="protein sequence ID" value="EHY30476.1"/>
    <property type="molecule type" value="Genomic_DNA"/>
</dbReference>
<dbReference type="SMART" id="SM00228">
    <property type="entry name" value="PDZ"/>
    <property type="match status" value="1"/>
</dbReference>
<evidence type="ECO:0000256" key="1">
    <source>
        <dbReference type="ARBA" id="ARBA00009179"/>
    </source>
</evidence>
<dbReference type="RefSeq" id="WP_008543460.1">
    <property type="nucleotide sequence ID" value="NZ_JH605011.1"/>
</dbReference>
<dbReference type="PANTHER" id="PTHR32060:SF30">
    <property type="entry name" value="CARBOXY-TERMINAL PROCESSING PROTEASE CTPA"/>
    <property type="match status" value="1"/>
</dbReference>
<dbReference type="Pfam" id="PF03572">
    <property type="entry name" value="Peptidase_S41"/>
    <property type="match status" value="1"/>
</dbReference>
<dbReference type="SUPFAM" id="SSF52096">
    <property type="entry name" value="ClpP/crotonase"/>
    <property type="match status" value="1"/>
</dbReference>
<gene>
    <name evidence="9" type="ORF">HMPREF9440_02186</name>
</gene>
<evidence type="ECO:0000256" key="5">
    <source>
        <dbReference type="RuleBase" id="RU004404"/>
    </source>
</evidence>
<dbReference type="FunFam" id="2.30.42.10:FF:000063">
    <property type="entry name" value="Peptidase, S41 family"/>
    <property type="match status" value="1"/>
</dbReference>
<protein>
    <submittedName>
        <fullName evidence="9">Peptidase, S41 family</fullName>
    </submittedName>
</protein>
<dbReference type="STRING" id="762967.HMPREF9440_02186"/>
<dbReference type="PROSITE" id="PS50106">
    <property type="entry name" value="PDZ"/>
    <property type="match status" value="1"/>
</dbReference>
<dbReference type="Gene3D" id="3.30.750.44">
    <property type="match status" value="1"/>
</dbReference>
<dbReference type="Proteomes" id="UP000004956">
    <property type="component" value="Unassembled WGS sequence"/>
</dbReference>
<dbReference type="SMART" id="SM00245">
    <property type="entry name" value="TSPc"/>
    <property type="match status" value="1"/>
</dbReference>
<name>H3KHE2_9BURK</name>
<evidence type="ECO:0000256" key="2">
    <source>
        <dbReference type="ARBA" id="ARBA00022670"/>
    </source>
</evidence>
<keyword evidence="3 5" id="KW-0378">Hydrolase</keyword>
<dbReference type="OrthoDB" id="9812068at2"/>
<evidence type="ECO:0000259" key="8">
    <source>
        <dbReference type="PROSITE" id="PS50106"/>
    </source>
</evidence>
<reference evidence="9 10" key="1">
    <citation type="submission" date="2011-11" db="EMBL/GenBank/DDBJ databases">
        <authorList>
            <person name="Weinstock G."/>
            <person name="Sodergren E."/>
            <person name="Clifton S."/>
            <person name="Fulton L."/>
            <person name="Fulton B."/>
            <person name="Courtney L."/>
            <person name="Fronick C."/>
            <person name="Harrison M."/>
            <person name="Strong C."/>
            <person name="Farmer C."/>
            <person name="Delahaunty K."/>
            <person name="Markovic C."/>
            <person name="Hall O."/>
            <person name="Minx P."/>
            <person name="Tomlinson C."/>
            <person name="Mitreva M."/>
            <person name="Hou S."/>
            <person name="Chen J."/>
            <person name="Wollam A."/>
            <person name="Pepin K.H."/>
            <person name="Johnson M."/>
            <person name="Bhonagiri V."/>
            <person name="Zhang X."/>
            <person name="Suruliraj S."/>
            <person name="Warren W."/>
            <person name="Chinwalla A."/>
            <person name="Mardis E.R."/>
            <person name="Wilson R.K."/>
        </authorList>
    </citation>
    <scope>NUCLEOTIDE SEQUENCE [LARGE SCALE GENOMIC DNA]</scope>
    <source>
        <strain evidence="9 10">YIT 11816</strain>
    </source>
</reference>
<dbReference type="CDD" id="cd06782">
    <property type="entry name" value="cpPDZ_CPP-like"/>
    <property type="match status" value="1"/>
</dbReference>
<dbReference type="InterPro" id="IPR005151">
    <property type="entry name" value="Tail-specific_protease"/>
</dbReference>
<keyword evidence="7" id="KW-0732">Signal</keyword>
<evidence type="ECO:0000256" key="4">
    <source>
        <dbReference type="ARBA" id="ARBA00022825"/>
    </source>
</evidence>
<evidence type="ECO:0000256" key="6">
    <source>
        <dbReference type="SAM" id="MobiDB-lite"/>
    </source>
</evidence>
<dbReference type="SUPFAM" id="SSF50156">
    <property type="entry name" value="PDZ domain-like"/>
    <property type="match status" value="1"/>
</dbReference>
<evidence type="ECO:0000313" key="9">
    <source>
        <dbReference type="EMBL" id="EHY30476.1"/>
    </source>
</evidence>
<evidence type="ECO:0000256" key="3">
    <source>
        <dbReference type="ARBA" id="ARBA00022801"/>
    </source>
</evidence>
<feature type="compositionally biased region" description="Basic and acidic residues" evidence="6">
    <location>
        <begin position="401"/>
        <end position="413"/>
    </location>
</feature>
<dbReference type="InterPro" id="IPR036034">
    <property type="entry name" value="PDZ_sf"/>
</dbReference>
<keyword evidence="4 5" id="KW-0720">Serine protease</keyword>